<gene>
    <name evidence="8" type="ORF">FHG85_11170</name>
</gene>
<dbReference type="Gene3D" id="1.20.1250.20">
    <property type="entry name" value="MFS general substrate transporter like domains"/>
    <property type="match status" value="2"/>
</dbReference>
<feature type="transmembrane region" description="Helical" evidence="6">
    <location>
        <begin position="38"/>
        <end position="56"/>
    </location>
</feature>
<dbReference type="EMBL" id="CP041345">
    <property type="protein sequence ID" value="QKG80800.1"/>
    <property type="molecule type" value="Genomic_DNA"/>
</dbReference>
<keyword evidence="9" id="KW-1185">Reference proteome</keyword>
<dbReference type="Proteomes" id="UP000500961">
    <property type="component" value="Chromosome"/>
</dbReference>
<dbReference type="AlphaFoldDB" id="A0A7D4BCE7"/>
<dbReference type="GO" id="GO:0022857">
    <property type="term" value="F:transmembrane transporter activity"/>
    <property type="evidence" value="ECO:0007669"/>
    <property type="project" value="InterPro"/>
</dbReference>
<feature type="transmembrane region" description="Helical" evidence="6">
    <location>
        <begin position="354"/>
        <end position="374"/>
    </location>
</feature>
<dbReference type="PROSITE" id="PS50850">
    <property type="entry name" value="MFS"/>
    <property type="match status" value="1"/>
</dbReference>
<accession>A0A7D4BCE7</accession>
<evidence type="ECO:0000313" key="9">
    <source>
        <dbReference type="Proteomes" id="UP000500961"/>
    </source>
</evidence>
<evidence type="ECO:0000256" key="6">
    <source>
        <dbReference type="SAM" id="Phobius"/>
    </source>
</evidence>
<dbReference type="InterPro" id="IPR020846">
    <property type="entry name" value="MFS_dom"/>
</dbReference>
<evidence type="ECO:0000256" key="2">
    <source>
        <dbReference type="ARBA" id="ARBA00022475"/>
    </source>
</evidence>
<feature type="transmembrane region" description="Helical" evidence="6">
    <location>
        <begin position="203"/>
        <end position="228"/>
    </location>
</feature>
<name>A0A7D4BCE7_9BACT</name>
<evidence type="ECO:0000256" key="1">
    <source>
        <dbReference type="ARBA" id="ARBA00004429"/>
    </source>
</evidence>
<feature type="transmembrane region" description="Helical" evidence="6">
    <location>
        <begin position="240"/>
        <end position="259"/>
    </location>
</feature>
<dbReference type="RefSeq" id="WP_173075914.1">
    <property type="nucleotide sequence ID" value="NZ_CP041345.1"/>
</dbReference>
<dbReference type="KEGG" id="ttz:FHG85_11170"/>
<feature type="transmembrane region" description="Helical" evidence="6">
    <location>
        <begin position="134"/>
        <end position="154"/>
    </location>
</feature>
<feature type="transmembrane region" description="Helical" evidence="6">
    <location>
        <begin position="68"/>
        <end position="86"/>
    </location>
</feature>
<dbReference type="PANTHER" id="PTHR43702">
    <property type="entry name" value="L-FUCOSE-PROTON SYMPORTER"/>
    <property type="match status" value="1"/>
</dbReference>
<dbReference type="Pfam" id="PF07690">
    <property type="entry name" value="MFS_1"/>
    <property type="match status" value="1"/>
</dbReference>
<feature type="transmembrane region" description="Helical" evidence="6">
    <location>
        <begin position="271"/>
        <end position="288"/>
    </location>
</feature>
<sequence>MNRKTFAILLAFLCMGFGDAVGPFVGLAKEQFALSNFEAQLIAFMGFIMFGLLSVPMGLVQDRTGKKFVLMLGLAIALLGLILPLFGLSSYALFLLTILLLGAGAAILQVAGNPIMRDVSEPGKYSRNLSFGQFIKAIGSLSGSLIPFAAAKWMGMDWKVLFPVYVASLLITLIIIGFTKIEEQKTDSPATFRSCFSLLSNRFILLMVLGIFVYVGIEICLSSGVPILLSSHYGIDLKTWGLLGNAFFFIAILSGRFLGSVILTWMKPRTFFRLTVALSILGLLLVFVDNRVITLVGVFLTGLGFANIFPLIFSITVDSMPERANEISGLMVTAIAGGAFIPPLMGLLADATSVRFGFIVPLIGIGFIALLTLVKPKVQE</sequence>
<evidence type="ECO:0000256" key="4">
    <source>
        <dbReference type="ARBA" id="ARBA00022989"/>
    </source>
</evidence>
<keyword evidence="4 6" id="KW-1133">Transmembrane helix</keyword>
<keyword evidence="3 6" id="KW-0812">Transmembrane</keyword>
<keyword evidence="5 6" id="KW-0472">Membrane</keyword>
<feature type="transmembrane region" description="Helical" evidence="6">
    <location>
        <begin position="160"/>
        <end position="182"/>
    </location>
</feature>
<feature type="domain" description="Major facilitator superfamily (MFS) profile" evidence="7">
    <location>
        <begin position="1"/>
        <end position="378"/>
    </location>
</feature>
<keyword evidence="2" id="KW-1003">Cell membrane</keyword>
<dbReference type="InterPro" id="IPR011701">
    <property type="entry name" value="MFS"/>
</dbReference>
<evidence type="ECO:0000256" key="3">
    <source>
        <dbReference type="ARBA" id="ARBA00022692"/>
    </source>
</evidence>
<dbReference type="InterPro" id="IPR050375">
    <property type="entry name" value="MFS_TsgA-like"/>
</dbReference>
<reference evidence="8 9" key="1">
    <citation type="submission" date="2019-07" db="EMBL/GenBank/DDBJ databases">
        <title>Thalassofilum flectens gen. nov., sp. nov., a novel moderate thermophilic anaerobe from a shallow sea hot spring in Kunashir Island (Russia), representing a new family in the order Bacteroidales, and proposal of Thalassofilacea fam. nov.</title>
        <authorList>
            <person name="Kochetkova T.V."/>
            <person name="Podosokorskaya O.A."/>
            <person name="Novikov A."/>
            <person name="Elcheninov A.G."/>
            <person name="Toshchakov S.V."/>
            <person name="Kublanov I.V."/>
        </authorList>
    </citation>
    <scope>NUCLEOTIDE SEQUENCE [LARGE SCALE GENOMIC DNA]</scope>
    <source>
        <strain evidence="8 9">38-H</strain>
    </source>
</reference>
<dbReference type="GO" id="GO:0005886">
    <property type="term" value="C:plasma membrane"/>
    <property type="evidence" value="ECO:0007669"/>
    <property type="project" value="UniProtKB-SubCell"/>
</dbReference>
<dbReference type="InterPro" id="IPR036259">
    <property type="entry name" value="MFS_trans_sf"/>
</dbReference>
<comment type="subcellular location">
    <subcellularLocation>
        <location evidence="1">Cell inner membrane</location>
        <topology evidence="1">Multi-pass membrane protein</topology>
    </subcellularLocation>
</comment>
<feature type="transmembrane region" description="Helical" evidence="6">
    <location>
        <begin position="92"/>
        <end position="113"/>
    </location>
</feature>
<feature type="transmembrane region" description="Helical" evidence="6">
    <location>
        <begin position="294"/>
        <end position="315"/>
    </location>
</feature>
<feature type="transmembrane region" description="Helical" evidence="6">
    <location>
        <begin position="327"/>
        <end position="348"/>
    </location>
</feature>
<evidence type="ECO:0000259" key="7">
    <source>
        <dbReference type="PROSITE" id="PS50850"/>
    </source>
</evidence>
<evidence type="ECO:0000256" key="5">
    <source>
        <dbReference type="ARBA" id="ARBA00023136"/>
    </source>
</evidence>
<dbReference type="PANTHER" id="PTHR43702:SF3">
    <property type="entry name" value="PROTEIN TSGA"/>
    <property type="match status" value="1"/>
</dbReference>
<proteinExistence type="predicted"/>
<dbReference type="SUPFAM" id="SSF103473">
    <property type="entry name" value="MFS general substrate transporter"/>
    <property type="match status" value="1"/>
</dbReference>
<organism evidence="8 9">
    <name type="scientific">Tenuifilum thalassicum</name>
    <dbReference type="NCBI Taxonomy" id="2590900"/>
    <lineage>
        <taxon>Bacteria</taxon>
        <taxon>Pseudomonadati</taxon>
        <taxon>Bacteroidota</taxon>
        <taxon>Bacteroidia</taxon>
        <taxon>Bacteroidales</taxon>
        <taxon>Tenuifilaceae</taxon>
        <taxon>Tenuifilum</taxon>
    </lineage>
</organism>
<protein>
    <submittedName>
        <fullName evidence="8">Sugar MFS transporter</fullName>
    </submittedName>
</protein>
<evidence type="ECO:0000313" key="8">
    <source>
        <dbReference type="EMBL" id="QKG80800.1"/>
    </source>
</evidence>